<evidence type="ECO:0008006" key="3">
    <source>
        <dbReference type="Google" id="ProtNLM"/>
    </source>
</evidence>
<dbReference type="Proteomes" id="UP000786693">
    <property type="component" value="Unassembled WGS sequence"/>
</dbReference>
<keyword evidence="2" id="KW-1185">Reference proteome</keyword>
<comment type="caution">
    <text evidence="1">The sequence shown here is derived from an EMBL/GenBank/DDBJ whole genome shotgun (WGS) entry which is preliminary data.</text>
</comment>
<sequence length="831" mass="88962">MFGHPFGSRGTRPLQISGTFRVGETITAIVPNGATVAWHRDGSPIPGATDLTYTLVDADAGTTTSYVVTHTILGGQVVAVTVDAATGQATSVDVTAGPLTETFTFNQPVDYILVQDGTLAVRDPVGLTIDRSTAPGTIRDTTGETQFDIHGAMINPPALDDTMAQAWDARAGSYVPSEAVTFPAAMSAGDVLVASVGSTYQPDGTNGIRWGCIQRSFYVYVVSELPAFESISPSPFFWPGRTEQPYHSCDVDAWLDAVEARGPNGQAFDMTFVDLPDLAAYIERIDRLELWGHTNRNSGMNGYETLTTRERGDGSNYGGNLQPLEETGAFNILGNVAPRALKKRAAISMIANGVHLHDARKFTGTPIRGEGAHSQFQLFPVITALSALGRTAEIADLPTVLGTNPLLTCKIADQPFVDSLAPHTDYQKPHTSRIRTILDILQDGEGNTWFTFEYYRDADEGDPVRVNFDQLLCTRVSDGIQTTIRTTQSKNRGDVAGAPFQYQTAAGAGERYSVQVTGGDLAQFQIGDQIVCLSPNPPQIGDVYWLLEPTAAYSYNPSPSAPYMNVNDFASLVAYAEALGVIPDVPAWHALKAFVTLSNQPDYPSATFDWPTQFGPTFGHDLTSTFWANHAGFLGLANEAASLDSPATLGTAYFVIPRPAPNTTRARFRVTFRLVESTSTNDYLVGQVSAGGLRFSGGSEASITALEDGNGDPVIYGATAVSTELTIGVVYDVEVDIDHDAGTVTTSLGGDVIETLPITAANPTLQTNRDFVVFSRTGNGQSFPATTEFQVVTLDTWTDGVQTRVLDIDTSRDSLAAINALPEIRGAVTQG</sequence>
<accession>A0ABQ4NPA8</accession>
<protein>
    <recommendedName>
        <fullName evidence="3">Phage tail protein</fullName>
    </recommendedName>
</protein>
<dbReference type="Gene3D" id="2.60.40.2700">
    <property type="match status" value="1"/>
</dbReference>
<reference evidence="1 2" key="1">
    <citation type="submission" date="2021-05" db="EMBL/GenBank/DDBJ databases">
        <title>Bacteria Genome sequencing.</title>
        <authorList>
            <person name="Takabe Y."/>
            <person name="Nakajima Y."/>
            <person name="Suzuki S."/>
            <person name="Shiozaki T."/>
        </authorList>
    </citation>
    <scope>NUCLEOTIDE SEQUENCE [LARGE SCALE GENOMIC DNA]</scope>
    <source>
        <strain evidence="1 2">AI_62</strain>
    </source>
</reference>
<proteinExistence type="predicted"/>
<dbReference type="EMBL" id="BPFH01000005">
    <property type="protein sequence ID" value="GIT96246.1"/>
    <property type="molecule type" value="Genomic_DNA"/>
</dbReference>
<organism evidence="1 2">
    <name type="scientific">Jannaschia pagri</name>
    <dbReference type="NCBI Taxonomy" id="2829797"/>
    <lineage>
        <taxon>Bacteria</taxon>
        <taxon>Pseudomonadati</taxon>
        <taxon>Pseudomonadota</taxon>
        <taxon>Alphaproteobacteria</taxon>
        <taxon>Rhodobacterales</taxon>
        <taxon>Roseobacteraceae</taxon>
        <taxon>Jannaschia</taxon>
    </lineage>
</organism>
<dbReference type="RefSeq" id="WP_220749743.1">
    <property type="nucleotide sequence ID" value="NZ_BPFH01000005.1"/>
</dbReference>
<name>A0ABQ4NPA8_9RHOB</name>
<evidence type="ECO:0000313" key="1">
    <source>
        <dbReference type="EMBL" id="GIT96246.1"/>
    </source>
</evidence>
<gene>
    <name evidence="1" type="ORF">JANAI62_28690</name>
</gene>
<evidence type="ECO:0000313" key="2">
    <source>
        <dbReference type="Proteomes" id="UP000786693"/>
    </source>
</evidence>